<dbReference type="GO" id="GO:0006303">
    <property type="term" value="P:double-strand break repair via nonhomologous end joining"/>
    <property type="evidence" value="ECO:0007669"/>
    <property type="project" value="TreeGrafter"/>
</dbReference>
<dbReference type="PANTHER" id="PTHR28559">
    <property type="entry name" value="DNA REPAIR PROTEIN XRCC4"/>
    <property type="match status" value="1"/>
</dbReference>
<feature type="domain" description="XRCC4 coiled-coil" evidence="8">
    <location>
        <begin position="99"/>
        <end position="166"/>
    </location>
</feature>
<dbReference type="GO" id="GO:0003677">
    <property type="term" value="F:DNA binding"/>
    <property type="evidence" value="ECO:0007669"/>
    <property type="project" value="InterPro"/>
</dbReference>
<dbReference type="AlphaFoldDB" id="A0A7I8VTV5"/>
<feature type="domain" description="XRCC4 N-terminal" evidence="7">
    <location>
        <begin position="3"/>
        <end position="86"/>
    </location>
</feature>
<keyword evidence="4" id="KW-0539">Nucleus</keyword>
<dbReference type="SUPFAM" id="SSF58022">
    <property type="entry name" value="XRCC4, C-terminal oligomerization domain"/>
    <property type="match status" value="1"/>
</dbReference>
<dbReference type="GO" id="GO:0006310">
    <property type="term" value="P:DNA recombination"/>
    <property type="evidence" value="ECO:0007669"/>
    <property type="project" value="InterPro"/>
</dbReference>
<feature type="compositionally biased region" description="Basic residues" evidence="6">
    <location>
        <begin position="208"/>
        <end position="221"/>
    </location>
</feature>
<organism evidence="9 10">
    <name type="scientific">Dimorphilus gyrociliatus</name>
    <dbReference type="NCBI Taxonomy" id="2664684"/>
    <lineage>
        <taxon>Eukaryota</taxon>
        <taxon>Metazoa</taxon>
        <taxon>Spiralia</taxon>
        <taxon>Lophotrochozoa</taxon>
        <taxon>Annelida</taxon>
        <taxon>Polychaeta</taxon>
        <taxon>Polychaeta incertae sedis</taxon>
        <taxon>Dinophilidae</taxon>
        <taxon>Dimorphilus</taxon>
    </lineage>
</organism>
<dbReference type="EMBL" id="CAJFCJ010000011">
    <property type="protein sequence ID" value="CAD5119739.1"/>
    <property type="molecule type" value="Genomic_DNA"/>
</dbReference>
<protein>
    <submittedName>
        <fullName evidence="9">DgyrCDS8335</fullName>
    </submittedName>
</protein>
<evidence type="ECO:0000313" key="9">
    <source>
        <dbReference type="EMBL" id="CAD5119739.1"/>
    </source>
</evidence>
<feature type="compositionally biased region" description="Acidic residues" evidence="6">
    <location>
        <begin position="187"/>
        <end position="198"/>
    </location>
</feature>
<evidence type="ECO:0000313" key="10">
    <source>
        <dbReference type="Proteomes" id="UP000549394"/>
    </source>
</evidence>
<gene>
    <name evidence="9" type="ORF">DGYR_LOCUS7931</name>
</gene>
<evidence type="ECO:0000256" key="3">
    <source>
        <dbReference type="ARBA" id="ARBA00023204"/>
    </source>
</evidence>
<comment type="caution">
    <text evidence="9">The sequence shown here is derived from an EMBL/GenBank/DDBJ whole genome shotgun (WGS) entry which is preliminary data.</text>
</comment>
<dbReference type="InterPro" id="IPR053962">
    <property type="entry name" value="XRCC4_CC"/>
</dbReference>
<sequence length="260" mass="29933">MKDAGFMLIISDLKKSWKKTVEADEIEKMRKQTTLSKLQYEISLNMALTSSNDEYFIEFNTKNATLIIRKKLMDDDMKIRLAEAKLKETDIEEFSHATCNYALVTTATLKEKIKSLEREKKNAENNNEKLTEVLKEATEAKLNLENDLYQKFLAVLNAKKRKIRELEDGLGESSSISNKDSNKDERATEEDDIPTEDESTVKEDTPKKAKVVTRNRKIKKKDTKELSVTPSIKKTRTPSLRRSLRSKSSSQNEEDLINDM</sequence>
<evidence type="ECO:0000256" key="4">
    <source>
        <dbReference type="ARBA" id="ARBA00023242"/>
    </source>
</evidence>
<name>A0A7I8VTV5_9ANNE</name>
<dbReference type="Pfam" id="PF06632">
    <property type="entry name" value="XRCC4"/>
    <property type="match status" value="1"/>
</dbReference>
<dbReference type="Proteomes" id="UP000549394">
    <property type="component" value="Unassembled WGS sequence"/>
</dbReference>
<dbReference type="OrthoDB" id="8064436at2759"/>
<dbReference type="InterPro" id="IPR010585">
    <property type="entry name" value="DNA_repair_prot_XRCC4"/>
</dbReference>
<evidence type="ECO:0000259" key="8">
    <source>
        <dbReference type="Pfam" id="PF21924"/>
    </source>
</evidence>
<accession>A0A7I8VTV5</accession>
<feature type="compositionally biased region" description="Low complexity" evidence="6">
    <location>
        <begin position="237"/>
        <end position="250"/>
    </location>
</feature>
<comment type="subcellular location">
    <subcellularLocation>
        <location evidence="1">Nucleus</location>
    </subcellularLocation>
</comment>
<dbReference type="GO" id="GO:0032807">
    <property type="term" value="C:DNA ligase IV complex"/>
    <property type="evidence" value="ECO:0007669"/>
    <property type="project" value="TreeGrafter"/>
</dbReference>
<reference evidence="9 10" key="1">
    <citation type="submission" date="2020-08" db="EMBL/GenBank/DDBJ databases">
        <authorList>
            <person name="Hejnol A."/>
        </authorList>
    </citation>
    <scope>NUCLEOTIDE SEQUENCE [LARGE SCALE GENOMIC DNA]</scope>
</reference>
<dbReference type="GO" id="GO:0010165">
    <property type="term" value="P:response to X-ray"/>
    <property type="evidence" value="ECO:0007669"/>
    <property type="project" value="TreeGrafter"/>
</dbReference>
<evidence type="ECO:0000256" key="6">
    <source>
        <dbReference type="SAM" id="MobiDB-lite"/>
    </source>
</evidence>
<dbReference type="InterPro" id="IPR014751">
    <property type="entry name" value="XRCC4-like_C"/>
</dbReference>
<evidence type="ECO:0000259" key="7">
    <source>
        <dbReference type="Pfam" id="PF06632"/>
    </source>
</evidence>
<dbReference type="GO" id="GO:0005958">
    <property type="term" value="C:DNA-dependent protein kinase-DNA ligase 4 complex"/>
    <property type="evidence" value="ECO:0007669"/>
    <property type="project" value="TreeGrafter"/>
</dbReference>
<dbReference type="InterPro" id="IPR038051">
    <property type="entry name" value="XRCC4-like_N_sf"/>
</dbReference>
<keyword evidence="3" id="KW-0234">DNA repair</keyword>
<feature type="coiled-coil region" evidence="5">
    <location>
        <begin position="106"/>
        <end position="147"/>
    </location>
</feature>
<dbReference type="Pfam" id="PF21924">
    <property type="entry name" value="XRCC4_CC"/>
    <property type="match status" value="1"/>
</dbReference>
<evidence type="ECO:0000256" key="2">
    <source>
        <dbReference type="ARBA" id="ARBA00022763"/>
    </source>
</evidence>
<dbReference type="PANTHER" id="PTHR28559:SF1">
    <property type="entry name" value="DNA REPAIR PROTEIN XRCC4"/>
    <property type="match status" value="1"/>
</dbReference>
<evidence type="ECO:0000256" key="5">
    <source>
        <dbReference type="SAM" id="Coils"/>
    </source>
</evidence>
<dbReference type="Gene3D" id="1.20.5.370">
    <property type="match status" value="1"/>
</dbReference>
<keyword evidence="10" id="KW-1185">Reference proteome</keyword>
<evidence type="ECO:0000256" key="1">
    <source>
        <dbReference type="ARBA" id="ARBA00004123"/>
    </source>
</evidence>
<proteinExistence type="predicted"/>
<dbReference type="InterPro" id="IPR053961">
    <property type="entry name" value="XRCC4_N"/>
</dbReference>
<dbReference type="Gene3D" id="2.170.210.10">
    <property type="entry name" value="DNA double-strand break repair and VJ recombination XRCC4, N-terminal"/>
    <property type="match status" value="1"/>
</dbReference>
<keyword evidence="5" id="KW-0175">Coiled coil</keyword>
<feature type="region of interest" description="Disordered" evidence="6">
    <location>
        <begin position="168"/>
        <end position="260"/>
    </location>
</feature>
<keyword evidence="2" id="KW-0227">DNA damage</keyword>